<dbReference type="OrthoDB" id="9757876at2"/>
<feature type="transmembrane region" description="Helical" evidence="1">
    <location>
        <begin position="892"/>
        <end position="912"/>
    </location>
</feature>
<dbReference type="Gene3D" id="3.30.70.1320">
    <property type="entry name" value="Multidrug efflux transporter AcrB pore domain like"/>
    <property type="match status" value="1"/>
</dbReference>
<dbReference type="InterPro" id="IPR001036">
    <property type="entry name" value="Acrflvin-R"/>
</dbReference>
<keyword evidence="1" id="KW-0472">Membrane</keyword>
<proteinExistence type="predicted"/>
<dbReference type="PANTHER" id="PTHR32063:SF0">
    <property type="entry name" value="SWARMING MOTILITY PROTEIN SWRC"/>
    <property type="match status" value="1"/>
</dbReference>
<sequence>MNWPAFAIRHKYTVFALTLAIVFFGLYAKKAIKLELFPDTSPPMVSVITVYPGVAASDVAREVNKPLEEELATIEGVKKISSSSQDGLSIVRVEFNYGKDLNLAAVDVQNAISRIKGSLPAGIQEPQVLKFSSQDKPVLTLALSSDSLDLIALRTLADNEIKNALQLVDGVGAVDVLGGYRRQINVYVDRHRLEALNLSLERIVAAIGATNISLPAGRVTQQEQEYLLRVTQERLDPEELANILLESRGGHNIHLKDVARIEDSSQEQRSSYRFNGKNSVAIQIIKKREANTVEVIDKVKAKLAELEKQFPEVKFAVADDDSIFTLQVVENMAASVRDALIFTTVIILLFLISLNESVVVALSMPLSLLGAIALIKATGLSLNIITLSALILSVGIVVDDSIVVAENIMRHHHELGKDIRTAAIDGAKEIMLPVVAGTATIVAVLVPLLLIGGFVGQMFSPLAKTLIYAISCSLLVSLTIIPLLTVMLGGKRWTAAEKVLGVAIAPFTKAMNSLKDFYALLVVKALQKRKATLLLSLGLVLLSIKLLSLIGMEVLPKMDVGSILISLQTSPASSLQKTAQVVARVEELLDKEPAVVAYSTRIGYEPGTHYMGGTGALGVTQAEITVTLTSRKERKETIWQIEERLRREINRIPDIETFVVKEVGGTAKTSTVAPIDVRITGEDMRVLDYLAGEVLAQLKTVPGAVNLYRSWSLNTPEVNMVVDETRAAALGLTPGEITRQIYAALEGLKASSLQVENRKDTDIVVRYRPEDRDSLESMLALIITSPLGVQVPLRELVHVEIKPAASVVTRENHLPSVDILGYTEGRPFSHVIADVEKALRKVKVPEGYRLEVTGEKADLQESSGDLKRALLVAVVMVYLLLVAQFRSFIHPVTIMMSIPLVLFGVALALLLSGKSVSLPAILGLILLVGTVVRNSIVLVEFIIRSREAGMARDEAIVEAVRVRFRPIMMTALACIVGMLPLALEWALGSERFSPLAITVIGGMLVATLLTMVVIPVVYSLLDDLVVRIRVELTGGKSHGVPVDGGKGIGEV</sequence>
<dbReference type="STRING" id="429009.Adeg_1907"/>
<feature type="transmembrane region" description="Helical" evidence="1">
    <location>
        <begin position="466"/>
        <end position="488"/>
    </location>
</feature>
<dbReference type="eggNOG" id="COG0841">
    <property type="taxonomic scope" value="Bacteria"/>
</dbReference>
<feature type="transmembrane region" description="Helical" evidence="1">
    <location>
        <begin position="918"/>
        <end position="943"/>
    </location>
</feature>
<evidence type="ECO:0000313" key="2">
    <source>
        <dbReference type="EMBL" id="ACX52987.1"/>
    </source>
</evidence>
<dbReference type="SUPFAM" id="SSF82714">
    <property type="entry name" value="Multidrug efflux transporter AcrB TolC docking domain, DN and DC subdomains"/>
    <property type="match status" value="2"/>
</dbReference>
<dbReference type="GO" id="GO:0042910">
    <property type="term" value="F:xenobiotic transmembrane transporter activity"/>
    <property type="evidence" value="ECO:0007669"/>
    <property type="project" value="TreeGrafter"/>
</dbReference>
<name>C9R9K8_AMMDK</name>
<dbReference type="GO" id="GO:0005886">
    <property type="term" value="C:plasma membrane"/>
    <property type="evidence" value="ECO:0007669"/>
    <property type="project" value="TreeGrafter"/>
</dbReference>
<gene>
    <name evidence="2" type="ordered locus">Adeg_1907</name>
</gene>
<dbReference type="Gene3D" id="3.30.70.1430">
    <property type="entry name" value="Multidrug efflux transporter AcrB pore domain"/>
    <property type="match status" value="2"/>
</dbReference>
<dbReference type="HOGENOM" id="CLU_002755_1_2_9"/>
<dbReference type="EMBL" id="CP001785">
    <property type="protein sequence ID" value="ACX52987.1"/>
    <property type="molecule type" value="Genomic_DNA"/>
</dbReference>
<feature type="transmembrane region" description="Helical" evidence="1">
    <location>
        <begin position="995"/>
        <end position="1021"/>
    </location>
</feature>
<feature type="transmembrane region" description="Helical" evidence="1">
    <location>
        <begin position="384"/>
        <end position="409"/>
    </location>
</feature>
<reference evidence="2 3" key="1">
    <citation type="submission" date="2009-10" db="EMBL/GenBank/DDBJ databases">
        <title>Complete sequence of chromosome of Ammonifex degensii KC4.</title>
        <authorList>
            <consortium name="US DOE Joint Genome Institute"/>
            <person name="Kerfeld C."/>
            <person name="Goodner B."/>
            <person name="Huber H."/>
            <person name="Stetter K."/>
            <person name="Lucas S."/>
            <person name="Copeland A."/>
            <person name="Lapidus A."/>
            <person name="Glavina del Rio T."/>
            <person name="Dalin E."/>
            <person name="Tice H."/>
            <person name="Bruce D."/>
            <person name="Goodwin L."/>
            <person name="Pitluck S."/>
            <person name="Saunders E."/>
            <person name="Brettin T."/>
            <person name="Detter J.C."/>
            <person name="Han C."/>
            <person name="Larimer F."/>
            <person name="Land M."/>
            <person name="Hauser L."/>
            <person name="Kyrpides N."/>
            <person name="Ovchinnikova G."/>
            <person name="Richardson P."/>
        </authorList>
    </citation>
    <scope>NUCLEOTIDE SEQUENCE [LARGE SCALE GENOMIC DNA]</scope>
    <source>
        <strain evidence="3">DSM 10501 / KC4</strain>
    </source>
</reference>
<dbReference type="Gene3D" id="3.30.2090.10">
    <property type="entry name" value="Multidrug efflux transporter AcrB TolC docking domain, DN and DC subdomains"/>
    <property type="match status" value="2"/>
</dbReference>
<feature type="transmembrane region" description="Helical" evidence="1">
    <location>
        <begin position="964"/>
        <end position="983"/>
    </location>
</feature>
<dbReference type="AlphaFoldDB" id="C9R9K8"/>
<feature type="transmembrane region" description="Helical" evidence="1">
    <location>
        <begin position="869"/>
        <end position="885"/>
    </location>
</feature>
<dbReference type="InterPro" id="IPR027463">
    <property type="entry name" value="AcrB_DN_DC_subdom"/>
</dbReference>
<dbReference type="Gene3D" id="1.20.1640.10">
    <property type="entry name" value="Multidrug efflux transporter AcrB transmembrane domain"/>
    <property type="match status" value="2"/>
</dbReference>
<feature type="transmembrane region" description="Helical" evidence="1">
    <location>
        <begin position="332"/>
        <end position="352"/>
    </location>
</feature>
<protein>
    <submittedName>
        <fullName evidence="2">Acriflavin resistance protein</fullName>
    </submittedName>
</protein>
<dbReference type="PANTHER" id="PTHR32063">
    <property type="match status" value="1"/>
</dbReference>
<dbReference type="PRINTS" id="PR00702">
    <property type="entry name" value="ACRIFLAVINRP"/>
</dbReference>
<evidence type="ECO:0000313" key="3">
    <source>
        <dbReference type="Proteomes" id="UP000002620"/>
    </source>
</evidence>
<dbReference type="Gene3D" id="3.30.70.1440">
    <property type="entry name" value="Multidrug efflux transporter AcrB pore domain"/>
    <property type="match status" value="1"/>
</dbReference>
<dbReference type="KEGG" id="adg:Adeg_1907"/>
<dbReference type="SUPFAM" id="SSF82693">
    <property type="entry name" value="Multidrug efflux transporter AcrB pore domain, PN1, PN2, PC1 and PC2 subdomains"/>
    <property type="match status" value="3"/>
</dbReference>
<evidence type="ECO:0000256" key="1">
    <source>
        <dbReference type="SAM" id="Phobius"/>
    </source>
</evidence>
<dbReference type="RefSeq" id="WP_015739864.1">
    <property type="nucleotide sequence ID" value="NC_013385.1"/>
</dbReference>
<feature type="transmembrane region" description="Helical" evidence="1">
    <location>
        <begin position="430"/>
        <end position="454"/>
    </location>
</feature>
<dbReference type="Pfam" id="PF00873">
    <property type="entry name" value="ACR_tran"/>
    <property type="match status" value="1"/>
</dbReference>
<dbReference type="Proteomes" id="UP000002620">
    <property type="component" value="Chromosome"/>
</dbReference>
<accession>C9R9K8</accession>
<keyword evidence="1" id="KW-1133">Transmembrane helix</keyword>
<dbReference type="SUPFAM" id="SSF82866">
    <property type="entry name" value="Multidrug efflux transporter AcrB transmembrane domain"/>
    <property type="match status" value="2"/>
</dbReference>
<organism evidence="2 3">
    <name type="scientific">Ammonifex degensii (strain DSM 10501 / KC4)</name>
    <dbReference type="NCBI Taxonomy" id="429009"/>
    <lineage>
        <taxon>Bacteria</taxon>
        <taxon>Bacillati</taxon>
        <taxon>Bacillota</taxon>
        <taxon>Clostridia</taxon>
        <taxon>Thermoanaerobacterales</taxon>
        <taxon>Thermoanaerobacteraceae</taxon>
        <taxon>Ammonifex</taxon>
    </lineage>
</organism>
<keyword evidence="3" id="KW-1185">Reference proteome</keyword>
<keyword evidence="1" id="KW-0812">Transmembrane</keyword>
<feature type="transmembrane region" description="Helical" evidence="1">
    <location>
        <begin position="533"/>
        <end position="552"/>
    </location>
</feature>